<evidence type="ECO:0008006" key="3">
    <source>
        <dbReference type="Google" id="ProtNLM"/>
    </source>
</evidence>
<accession>A0A939B4Q4</accession>
<dbReference type="AlphaFoldDB" id="A0A939B4Q4"/>
<keyword evidence="2" id="KW-1185">Reference proteome</keyword>
<name>A0A939B4Q4_9BACT</name>
<dbReference type="PROSITE" id="PS51257">
    <property type="entry name" value="PROKAR_LIPOPROTEIN"/>
    <property type="match status" value="1"/>
</dbReference>
<gene>
    <name evidence="1" type="ORF">H6B30_08235</name>
</gene>
<dbReference type="RefSeq" id="WP_205109468.1">
    <property type="nucleotide sequence ID" value="NZ_JACJJL010000011.1"/>
</dbReference>
<reference evidence="1 2" key="1">
    <citation type="journal article" date="2021" name="Sci. Rep.">
        <title>The distribution of antibiotic resistance genes in chicken gut microbiota commensals.</title>
        <authorList>
            <person name="Juricova H."/>
            <person name="Matiasovicova J."/>
            <person name="Kubasova T."/>
            <person name="Cejkova D."/>
            <person name="Rychlik I."/>
        </authorList>
    </citation>
    <scope>NUCLEOTIDE SEQUENCE [LARGE SCALE GENOMIC DNA]</scope>
    <source>
        <strain evidence="1 2">An819</strain>
    </source>
</reference>
<evidence type="ECO:0000313" key="1">
    <source>
        <dbReference type="EMBL" id="MBM6661736.1"/>
    </source>
</evidence>
<organism evidence="1 2">
    <name type="scientific">Marseilla massiliensis</name>
    <dbReference type="NCBI Taxonomy" id="1841864"/>
    <lineage>
        <taxon>Bacteria</taxon>
        <taxon>Pseudomonadati</taxon>
        <taxon>Bacteroidota</taxon>
        <taxon>Bacteroidia</taxon>
        <taxon>Bacteroidales</taxon>
        <taxon>Prevotellaceae</taxon>
        <taxon>Marseilla</taxon>
    </lineage>
</organism>
<comment type="caution">
    <text evidence="1">The sequence shown here is derived from an EMBL/GenBank/DDBJ whole genome shotgun (WGS) entry which is preliminary data.</text>
</comment>
<proteinExistence type="predicted"/>
<dbReference type="Proteomes" id="UP000764045">
    <property type="component" value="Unassembled WGS sequence"/>
</dbReference>
<protein>
    <recommendedName>
        <fullName evidence="3">Lipoprotein</fullName>
    </recommendedName>
</protein>
<sequence>MRKTIIMLALPVLMAGCKVNLPVEQQSGKEDRAYLLFVSPNEYAGKDVQVTIDGGKPFTARVVKGKKSARHGTQYVIGTGTRTVTVSHGDKTLYRKKIVVSTQEVKQITLP</sequence>
<evidence type="ECO:0000313" key="2">
    <source>
        <dbReference type="Proteomes" id="UP000764045"/>
    </source>
</evidence>
<dbReference type="EMBL" id="JACJJL010000011">
    <property type="protein sequence ID" value="MBM6661736.1"/>
    <property type="molecule type" value="Genomic_DNA"/>
</dbReference>